<dbReference type="Proteomes" id="UP000195569">
    <property type="component" value="Unassembled WGS sequence"/>
</dbReference>
<proteinExistence type="predicted"/>
<keyword evidence="2" id="KW-1185">Reference proteome</keyword>
<evidence type="ECO:0000313" key="1">
    <source>
        <dbReference type="EMBL" id="SIT43218.1"/>
    </source>
</evidence>
<accession>A0A1N7S773</accession>
<organism evidence="1 2">
    <name type="scientific">Paraburkholderia piptadeniae</name>
    <dbReference type="NCBI Taxonomy" id="1701573"/>
    <lineage>
        <taxon>Bacteria</taxon>
        <taxon>Pseudomonadati</taxon>
        <taxon>Pseudomonadota</taxon>
        <taxon>Betaproteobacteria</taxon>
        <taxon>Burkholderiales</taxon>
        <taxon>Burkholderiaceae</taxon>
        <taxon>Paraburkholderia</taxon>
    </lineage>
</organism>
<dbReference type="AlphaFoldDB" id="A0A1N7S773"/>
<sequence length="75" mass="8779">MNYKNGELHLDCDISASPWPDFPIGRLIHLASNPYHTMVLTRYTVAFATQERAHEKHFLFPFKGRAKSYARRPFN</sequence>
<reference evidence="1" key="1">
    <citation type="submission" date="2016-12" db="EMBL/GenBank/DDBJ databases">
        <authorList>
            <person name="Moulin L."/>
        </authorList>
    </citation>
    <scope>NUCLEOTIDE SEQUENCE [LARGE SCALE GENOMIC DNA]</scope>
    <source>
        <strain evidence="1">STM 7183</strain>
    </source>
</reference>
<comment type="caution">
    <text evidence="1">The sequence shown here is derived from an EMBL/GenBank/DDBJ whole genome shotgun (WGS) entry which is preliminary data.</text>
</comment>
<evidence type="ECO:0000313" key="2">
    <source>
        <dbReference type="Proteomes" id="UP000195569"/>
    </source>
</evidence>
<dbReference type="EMBL" id="CYGY02000034">
    <property type="protein sequence ID" value="SIT43218.1"/>
    <property type="molecule type" value="Genomic_DNA"/>
</dbReference>
<protein>
    <submittedName>
        <fullName evidence="1">Uncharacterized protein</fullName>
    </submittedName>
</protein>
<name>A0A1N7S773_9BURK</name>
<gene>
    <name evidence="1" type="ORF">BN2476_340123</name>
</gene>